<evidence type="ECO:0000313" key="2">
    <source>
        <dbReference type="Proteomes" id="UP000238479"/>
    </source>
</evidence>
<sequence length="88" mass="10631">MREYDVAESWTKLFNLKVSNLPNERYYLRPILVMETGTFLYKWTYTCGRGVDYKLIRSGHEEEKLETYMFTRDRPDMIEYEESLLSLG</sequence>
<reference evidence="1 2" key="1">
    <citation type="journal article" date="2018" name="Nat. Genet.">
        <title>The Rosa genome provides new insights in the design of modern roses.</title>
        <authorList>
            <person name="Bendahmane M."/>
        </authorList>
    </citation>
    <scope>NUCLEOTIDE SEQUENCE [LARGE SCALE GENOMIC DNA]</scope>
    <source>
        <strain evidence="2">cv. Old Blush</strain>
    </source>
</reference>
<dbReference type="Proteomes" id="UP000238479">
    <property type="component" value="Chromosome 5"/>
</dbReference>
<dbReference type="AlphaFoldDB" id="A0A2P6QHF2"/>
<name>A0A2P6QHF2_ROSCH</name>
<dbReference type="EMBL" id="PDCK01000043">
    <property type="protein sequence ID" value="PRQ33590.1"/>
    <property type="molecule type" value="Genomic_DNA"/>
</dbReference>
<organism evidence="1 2">
    <name type="scientific">Rosa chinensis</name>
    <name type="common">China rose</name>
    <dbReference type="NCBI Taxonomy" id="74649"/>
    <lineage>
        <taxon>Eukaryota</taxon>
        <taxon>Viridiplantae</taxon>
        <taxon>Streptophyta</taxon>
        <taxon>Embryophyta</taxon>
        <taxon>Tracheophyta</taxon>
        <taxon>Spermatophyta</taxon>
        <taxon>Magnoliopsida</taxon>
        <taxon>eudicotyledons</taxon>
        <taxon>Gunneridae</taxon>
        <taxon>Pentapetalae</taxon>
        <taxon>rosids</taxon>
        <taxon>fabids</taxon>
        <taxon>Rosales</taxon>
        <taxon>Rosaceae</taxon>
        <taxon>Rosoideae</taxon>
        <taxon>Rosoideae incertae sedis</taxon>
        <taxon>Rosa</taxon>
    </lineage>
</organism>
<dbReference type="Gramene" id="PRQ33590">
    <property type="protein sequence ID" value="PRQ33590"/>
    <property type="gene ID" value="RchiOBHm_Chr5g0059301"/>
</dbReference>
<accession>A0A2P6QHF2</accession>
<evidence type="ECO:0000313" key="1">
    <source>
        <dbReference type="EMBL" id="PRQ33590.1"/>
    </source>
</evidence>
<keyword evidence="2" id="KW-1185">Reference proteome</keyword>
<protein>
    <submittedName>
        <fullName evidence="1">Uncharacterized protein</fullName>
    </submittedName>
</protein>
<comment type="caution">
    <text evidence="1">The sequence shown here is derived from an EMBL/GenBank/DDBJ whole genome shotgun (WGS) entry which is preliminary data.</text>
</comment>
<proteinExistence type="predicted"/>
<gene>
    <name evidence="1" type="ORF">RchiOBHm_Chr5g0059301</name>
</gene>